<evidence type="ECO:0000256" key="1">
    <source>
        <dbReference type="ARBA" id="ARBA00022679"/>
    </source>
</evidence>
<feature type="domain" description="N-acetyltransferase" evidence="4">
    <location>
        <begin position="10"/>
        <end position="159"/>
    </location>
</feature>
<dbReference type="PANTHER" id="PTHR43877">
    <property type="entry name" value="AMINOALKYLPHOSPHONATE N-ACETYLTRANSFERASE-RELATED-RELATED"/>
    <property type="match status" value="1"/>
</dbReference>
<evidence type="ECO:0000313" key="6">
    <source>
        <dbReference type="Proteomes" id="UP000659223"/>
    </source>
</evidence>
<comment type="caution">
    <text evidence="5">The sequence shown here is derived from an EMBL/GenBank/DDBJ whole genome shotgun (WGS) entry which is preliminary data.</text>
</comment>
<dbReference type="InterPro" id="IPR000182">
    <property type="entry name" value="GNAT_dom"/>
</dbReference>
<sequence length="186" mass="20583">MDIDDKDDKTVIRHAGPEDAASIARIHRDSRAATMPYLPPQQHTPDEVAWWIREVVLRECRTWVAVRGTETAGYAAVKGEMLEHLYLRPDLRRRGIGTLLLDAVKRHASGGVSLHVFQQNTGARAFYERHGFTVVDTSDGSRNMEALPDMTLRWEPDVTASGGAAKAPRGCPHGATDLRPSADLHP</sequence>
<dbReference type="PROSITE" id="PS51186">
    <property type="entry name" value="GNAT"/>
    <property type="match status" value="1"/>
</dbReference>
<evidence type="ECO:0000313" key="5">
    <source>
        <dbReference type="EMBL" id="GGY10909.1"/>
    </source>
</evidence>
<dbReference type="EMBL" id="BMUT01000024">
    <property type="protein sequence ID" value="GGY10909.1"/>
    <property type="molecule type" value="Genomic_DNA"/>
</dbReference>
<reference evidence="6" key="1">
    <citation type="journal article" date="2019" name="Int. J. Syst. Evol. Microbiol.">
        <title>The Global Catalogue of Microorganisms (GCM) 10K type strain sequencing project: providing services to taxonomists for standard genome sequencing and annotation.</title>
        <authorList>
            <consortium name="The Broad Institute Genomics Platform"/>
            <consortium name="The Broad Institute Genome Sequencing Center for Infectious Disease"/>
            <person name="Wu L."/>
            <person name="Ma J."/>
        </authorList>
    </citation>
    <scope>NUCLEOTIDE SEQUENCE [LARGE SCALE GENOMIC DNA]</scope>
    <source>
        <strain evidence="6">JCM 4586</strain>
    </source>
</reference>
<dbReference type="Pfam" id="PF00583">
    <property type="entry name" value="Acetyltransf_1"/>
    <property type="match status" value="1"/>
</dbReference>
<keyword evidence="2" id="KW-0012">Acyltransferase</keyword>
<dbReference type="InterPro" id="IPR016181">
    <property type="entry name" value="Acyl_CoA_acyltransferase"/>
</dbReference>
<protein>
    <recommendedName>
        <fullName evidence="4">N-acetyltransferase domain-containing protein</fullName>
    </recommendedName>
</protein>
<dbReference type="CDD" id="cd04301">
    <property type="entry name" value="NAT_SF"/>
    <property type="match status" value="1"/>
</dbReference>
<dbReference type="Gene3D" id="3.40.630.30">
    <property type="match status" value="1"/>
</dbReference>
<proteinExistence type="predicted"/>
<keyword evidence="1" id="KW-0808">Transferase</keyword>
<feature type="region of interest" description="Disordered" evidence="3">
    <location>
        <begin position="161"/>
        <end position="186"/>
    </location>
</feature>
<evidence type="ECO:0000256" key="3">
    <source>
        <dbReference type="SAM" id="MobiDB-lite"/>
    </source>
</evidence>
<dbReference type="RefSeq" id="WP_308433776.1">
    <property type="nucleotide sequence ID" value="NZ_BMUT01000024.1"/>
</dbReference>
<dbReference type="SUPFAM" id="SSF55729">
    <property type="entry name" value="Acyl-CoA N-acyltransferases (Nat)"/>
    <property type="match status" value="1"/>
</dbReference>
<name>A0ABQ2ZET3_9ACTN</name>
<evidence type="ECO:0000256" key="2">
    <source>
        <dbReference type="ARBA" id="ARBA00023315"/>
    </source>
</evidence>
<accession>A0ABQ2ZET3</accession>
<organism evidence="5 6">
    <name type="scientific">Streptomyces hiroshimensis</name>
    <dbReference type="NCBI Taxonomy" id="66424"/>
    <lineage>
        <taxon>Bacteria</taxon>
        <taxon>Bacillati</taxon>
        <taxon>Actinomycetota</taxon>
        <taxon>Actinomycetes</taxon>
        <taxon>Kitasatosporales</taxon>
        <taxon>Streptomycetaceae</taxon>
        <taxon>Streptomyces</taxon>
    </lineage>
</organism>
<gene>
    <name evidence="5" type="ORF">GCM10010324_67150</name>
</gene>
<evidence type="ECO:0000259" key="4">
    <source>
        <dbReference type="PROSITE" id="PS51186"/>
    </source>
</evidence>
<dbReference type="Proteomes" id="UP000659223">
    <property type="component" value="Unassembled WGS sequence"/>
</dbReference>
<dbReference type="InterPro" id="IPR050832">
    <property type="entry name" value="Bact_Acetyltransf"/>
</dbReference>
<keyword evidence="6" id="KW-1185">Reference proteome</keyword>